<proteinExistence type="predicted"/>
<accession>A0ABQ2VI67</accession>
<reference evidence="2" key="1">
    <citation type="journal article" date="2019" name="Int. J. Syst. Evol. Microbiol.">
        <title>The Global Catalogue of Microorganisms (GCM) 10K type strain sequencing project: providing services to taxonomists for standard genome sequencing and annotation.</title>
        <authorList>
            <consortium name="The Broad Institute Genomics Platform"/>
            <consortium name="The Broad Institute Genome Sequencing Center for Infectious Disease"/>
            <person name="Wu L."/>
            <person name="Ma J."/>
        </authorList>
    </citation>
    <scope>NUCLEOTIDE SEQUENCE [LARGE SCALE GENOMIC DNA]</scope>
    <source>
        <strain evidence="2">JCM 3399</strain>
    </source>
</reference>
<name>A0ABQ2VI67_9ACTN</name>
<dbReference type="RefSeq" id="WP_189304952.1">
    <property type="nucleotide sequence ID" value="NZ_BMRP01000025.1"/>
</dbReference>
<organism evidence="1 2">
    <name type="scientific">Streptomyces albospinus</name>
    <dbReference type="NCBI Taxonomy" id="285515"/>
    <lineage>
        <taxon>Bacteria</taxon>
        <taxon>Bacillati</taxon>
        <taxon>Actinomycetota</taxon>
        <taxon>Actinomycetes</taxon>
        <taxon>Kitasatosporales</taxon>
        <taxon>Streptomycetaceae</taxon>
        <taxon>Streptomyces</taxon>
    </lineage>
</organism>
<dbReference type="Proteomes" id="UP000654471">
    <property type="component" value="Unassembled WGS sequence"/>
</dbReference>
<comment type="caution">
    <text evidence="1">The sequence shown here is derived from an EMBL/GenBank/DDBJ whole genome shotgun (WGS) entry which is preliminary data.</text>
</comment>
<evidence type="ECO:0000313" key="2">
    <source>
        <dbReference type="Proteomes" id="UP000654471"/>
    </source>
</evidence>
<gene>
    <name evidence="1" type="ORF">GCM10010211_58590</name>
</gene>
<dbReference type="EMBL" id="BMRP01000025">
    <property type="protein sequence ID" value="GGU84846.1"/>
    <property type="molecule type" value="Genomic_DNA"/>
</dbReference>
<evidence type="ECO:0008006" key="3">
    <source>
        <dbReference type="Google" id="ProtNLM"/>
    </source>
</evidence>
<protein>
    <recommendedName>
        <fullName evidence="3">MFS transporter</fullName>
    </recommendedName>
</protein>
<keyword evidence="2" id="KW-1185">Reference proteome</keyword>
<sequence>MSASLVLRSLRAAVFAAVCVTLGAAGHSLACHRTPSLWAEGAGCAVAFGLGCMLGGRERSLAGICGVMAVMQVGLHMLFDTAPMDVGAEPSGSHLPGMAMVGMHAVHHPVMGMAAQHGESGRAVAAHAVASLVASWWLRRGEAAVWSLLRQVASLVPGFVAWWRAVVAPAPPSPGRARRSDAEVRWTRQLLLRHAVVRRGPPAVGTASALSE</sequence>
<evidence type="ECO:0000313" key="1">
    <source>
        <dbReference type="EMBL" id="GGU84846.1"/>
    </source>
</evidence>